<evidence type="ECO:0000313" key="2">
    <source>
        <dbReference type="Proteomes" id="UP001500610"/>
    </source>
</evidence>
<organism evidence="1 2">
    <name type="scientific">Streptomyces hyderabadensis</name>
    <dbReference type="NCBI Taxonomy" id="598549"/>
    <lineage>
        <taxon>Bacteria</taxon>
        <taxon>Bacillati</taxon>
        <taxon>Actinomycetota</taxon>
        <taxon>Actinomycetes</taxon>
        <taxon>Kitasatosporales</taxon>
        <taxon>Streptomycetaceae</taxon>
        <taxon>Streptomyces</taxon>
    </lineage>
</organism>
<dbReference type="EMBL" id="BAABIV010000037">
    <property type="protein sequence ID" value="GAA5012392.1"/>
    <property type="molecule type" value="Genomic_DNA"/>
</dbReference>
<sequence length="202" mass="22315">MGSKAAVLVLTRERPERIFEDTSGMDQSRSINLAEKFLGGIPRQSGVVPLDLAVWPEEGAACVASFPHFDVVCSRKIAQDRPSEIIVDIARLAGLRSAYAVCMESSRDWTSILAWSPKGVTRAVSLSPEGGVVEDVGKRLPFEIPFWAGKYPVRERGYQLPFHPIDLGNEALRVFFGFILEGAEDDLCVDPEEIEIPIFHCP</sequence>
<evidence type="ECO:0000313" key="1">
    <source>
        <dbReference type="EMBL" id="GAA5012392.1"/>
    </source>
</evidence>
<keyword evidence="2" id="KW-1185">Reference proteome</keyword>
<accession>A0ABP9IYX6</accession>
<comment type="caution">
    <text evidence="1">The sequence shown here is derived from an EMBL/GenBank/DDBJ whole genome shotgun (WGS) entry which is preliminary data.</text>
</comment>
<dbReference type="Pfam" id="PF21997">
    <property type="entry name" value="DUF6928"/>
    <property type="match status" value="1"/>
</dbReference>
<name>A0ABP9IYX6_9ACTN</name>
<dbReference type="InterPro" id="IPR053847">
    <property type="entry name" value="DUF6928"/>
</dbReference>
<gene>
    <name evidence="1" type="ORF">GCM10023257_69890</name>
</gene>
<dbReference type="RefSeq" id="WP_372481061.1">
    <property type="nucleotide sequence ID" value="NZ_JAIOJZ010000030.1"/>
</dbReference>
<dbReference type="Proteomes" id="UP001500610">
    <property type="component" value="Unassembled WGS sequence"/>
</dbReference>
<reference evidence="2" key="1">
    <citation type="journal article" date="2019" name="Int. J. Syst. Evol. Microbiol.">
        <title>The Global Catalogue of Microorganisms (GCM) 10K type strain sequencing project: providing services to taxonomists for standard genome sequencing and annotation.</title>
        <authorList>
            <consortium name="The Broad Institute Genomics Platform"/>
            <consortium name="The Broad Institute Genome Sequencing Center for Infectious Disease"/>
            <person name="Wu L."/>
            <person name="Ma J."/>
        </authorList>
    </citation>
    <scope>NUCLEOTIDE SEQUENCE [LARGE SCALE GENOMIC DNA]</scope>
    <source>
        <strain evidence="2">JCM 17657</strain>
    </source>
</reference>
<proteinExistence type="predicted"/>
<protein>
    <submittedName>
        <fullName evidence="1">Uncharacterized protein</fullName>
    </submittedName>
</protein>